<dbReference type="Proteomes" id="UP001064489">
    <property type="component" value="Chromosome 8"/>
</dbReference>
<keyword evidence="3" id="KW-1185">Reference proteome</keyword>
<reference evidence="2" key="1">
    <citation type="journal article" date="2022" name="Plant J.">
        <title>Strategies of tolerance reflected in two North American maple genomes.</title>
        <authorList>
            <person name="McEvoy S.L."/>
            <person name="Sezen U.U."/>
            <person name="Trouern-Trend A."/>
            <person name="McMahon S.M."/>
            <person name="Schaberg P.G."/>
            <person name="Yang J."/>
            <person name="Wegrzyn J.L."/>
            <person name="Swenson N.G."/>
        </authorList>
    </citation>
    <scope>NUCLEOTIDE SEQUENCE</scope>
    <source>
        <strain evidence="2">91603</strain>
    </source>
</reference>
<evidence type="ECO:0000313" key="3">
    <source>
        <dbReference type="Proteomes" id="UP001064489"/>
    </source>
</evidence>
<evidence type="ECO:0000256" key="1">
    <source>
        <dbReference type="SAM" id="SignalP"/>
    </source>
</evidence>
<comment type="caution">
    <text evidence="2">The sequence shown here is derived from an EMBL/GenBank/DDBJ whole genome shotgun (WGS) entry which is preliminary data.</text>
</comment>
<organism evidence="2 3">
    <name type="scientific">Acer negundo</name>
    <name type="common">Box elder</name>
    <dbReference type="NCBI Taxonomy" id="4023"/>
    <lineage>
        <taxon>Eukaryota</taxon>
        <taxon>Viridiplantae</taxon>
        <taxon>Streptophyta</taxon>
        <taxon>Embryophyta</taxon>
        <taxon>Tracheophyta</taxon>
        <taxon>Spermatophyta</taxon>
        <taxon>Magnoliopsida</taxon>
        <taxon>eudicotyledons</taxon>
        <taxon>Gunneridae</taxon>
        <taxon>Pentapetalae</taxon>
        <taxon>rosids</taxon>
        <taxon>malvids</taxon>
        <taxon>Sapindales</taxon>
        <taxon>Sapindaceae</taxon>
        <taxon>Hippocastanoideae</taxon>
        <taxon>Acereae</taxon>
        <taxon>Acer</taxon>
    </lineage>
</organism>
<dbReference type="EMBL" id="JAJSOW010000103">
    <property type="protein sequence ID" value="KAI9173569.1"/>
    <property type="molecule type" value="Genomic_DNA"/>
</dbReference>
<accession>A0AAD5NMW1</accession>
<feature type="chain" id="PRO_5042110627" evidence="1">
    <location>
        <begin position="29"/>
        <end position="84"/>
    </location>
</feature>
<evidence type="ECO:0000313" key="2">
    <source>
        <dbReference type="EMBL" id="KAI9173569.1"/>
    </source>
</evidence>
<sequence>MATTMLRSLLTLLLHILLFSHFQDTVSATTITFLNKCGHPVWPGIQPGSGKPILARGGFKLSQNKAYSLKLPHLWSELKEVEEW</sequence>
<reference evidence="2" key="2">
    <citation type="submission" date="2023-02" db="EMBL/GenBank/DDBJ databases">
        <authorList>
            <person name="Swenson N.G."/>
            <person name="Wegrzyn J.L."/>
            <person name="Mcevoy S.L."/>
        </authorList>
    </citation>
    <scope>NUCLEOTIDE SEQUENCE</scope>
    <source>
        <strain evidence="2">91603</strain>
        <tissue evidence="2">Leaf</tissue>
    </source>
</reference>
<protein>
    <submittedName>
        <fullName evidence="2">Uncharacterized protein</fullName>
    </submittedName>
</protein>
<dbReference type="SUPFAM" id="SSF49870">
    <property type="entry name" value="Osmotin, thaumatin-like protein"/>
    <property type="match status" value="1"/>
</dbReference>
<name>A0AAD5NMW1_ACENE</name>
<proteinExistence type="predicted"/>
<dbReference type="InterPro" id="IPR001938">
    <property type="entry name" value="Thaumatin"/>
</dbReference>
<keyword evidence="1" id="KW-0732">Signal</keyword>
<dbReference type="Gene3D" id="2.60.110.10">
    <property type="entry name" value="Thaumatin"/>
    <property type="match status" value="1"/>
</dbReference>
<dbReference type="AlphaFoldDB" id="A0AAD5NMW1"/>
<feature type="signal peptide" evidence="1">
    <location>
        <begin position="1"/>
        <end position="28"/>
    </location>
</feature>
<gene>
    <name evidence="2" type="ORF">LWI28_003235</name>
</gene>
<dbReference type="PIRSF" id="PIRSF002703">
    <property type="entry name" value="Thaumatin"/>
    <property type="match status" value="1"/>
</dbReference>
<dbReference type="InterPro" id="IPR037176">
    <property type="entry name" value="Osmotin/thaumatin-like_sf"/>
</dbReference>